<feature type="region of interest" description="Disordered" evidence="1">
    <location>
        <begin position="18"/>
        <end position="79"/>
    </location>
</feature>
<dbReference type="Proteomes" id="UP000887581">
    <property type="component" value="Unplaced"/>
</dbReference>
<proteinExistence type="predicted"/>
<evidence type="ECO:0000313" key="3">
    <source>
        <dbReference type="WBParaSite" id="sdigi.contig456.g8447.t1"/>
    </source>
</evidence>
<evidence type="ECO:0000313" key="2">
    <source>
        <dbReference type="Proteomes" id="UP000887581"/>
    </source>
</evidence>
<protein>
    <submittedName>
        <fullName evidence="3">Uncharacterized protein</fullName>
    </submittedName>
</protein>
<dbReference type="WBParaSite" id="sdigi.contig456.g8447.t1">
    <property type="protein sequence ID" value="sdigi.contig456.g8447.t1"/>
    <property type="gene ID" value="sdigi.contig456.g8447"/>
</dbReference>
<name>A0A915PUK2_9BILA</name>
<keyword evidence="2" id="KW-1185">Reference proteome</keyword>
<dbReference type="AlphaFoldDB" id="A0A915PUK2"/>
<evidence type="ECO:0000256" key="1">
    <source>
        <dbReference type="SAM" id="MobiDB-lite"/>
    </source>
</evidence>
<accession>A0A915PUK2</accession>
<sequence>MIIWRITAEDLKMEVKRKVGMEEGGKNGSTEAEDNVDRSGDGVGETNVDGGKANRSRSRGGDGKKLEQTEARMEWIRHR</sequence>
<organism evidence="2 3">
    <name type="scientific">Setaria digitata</name>
    <dbReference type="NCBI Taxonomy" id="48799"/>
    <lineage>
        <taxon>Eukaryota</taxon>
        <taxon>Metazoa</taxon>
        <taxon>Ecdysozoa</taxon>
        <taxon>Nematoda</taxon>
        <taxon>Chromadorea</taxon>
        <taxon>Rhabditida</taxon>
        <taxon>Spirurina</taxon>
        <taxon>Spiruromorpha</taxon>
        <taxon>Filarioidea</taxon>
        <taxon>Setariidae</taxon>
        <taxon>Setaria</taxon>
    </lineage>
</organism>
<feature type="compositionally biased region" description="Basic and acidic residues" evidence="1">
    <location>
        <begin position="59"/>
        <end position="79"/>
    </location>
</feature>
<reference evidence="3" key="1">
    <citation type="submission" date="2022-11" db="UniProtKB">
        <authorList>
            <consortium name="WormBaseParasite"/>
        </authorList>
    </citation>
    <scope>IDENTIFICATION</scope>
</reference>